<protein>
    <submittedName>
        <fullName evidence="2">Uncharacterized protein</fullName>
    </submittedName>
</protein>
<feature type="transmembrane region" description="Helical" evidence="1">
    <location>
        <begin position="81"/>
        <end position="105"/>
    </location>
</feature>
<evidence type="ECO:0000256" key="1">
    <source>
        <dbReference type="SAM" id="Phobius"/>
    </source>
</evidence>
<gene>
    <name evidence="2" type="ORF">ACFQ0E_04390</name>
</gene>
<feature type="transmembrane region" description="Helical" evidence="1">
    <location>
        <begin position="6"/>
        <end position="29"/>
    </location>
</feature>
<dbReference type="EMBL" id="JBHTIF010000001">
    <property type="protein sequence ID" value="MFD0724833.1"/>
    <property type="molecule type" value="Genomic_DNA"/>
</dbReference>
<keyword evidence="1" id="KW-0472">Membrane</keyword>
<keyword evidence="3" id="KW-1185">Reference proteome</keyword>
<dbReference type="Proteomes" id="UP001597110">
    <property type="component" value="Unassembled WGS sequence"/>
</dbReference>
<dbReference type="RefSeq" id="WP_386822472.1">
    <property type="nucleotide sequence ID" value="NZ_JBHTIF010000001.1"/>
</dbReference>
<accession>A0ABW2Y9P8</accession>
<keyword evidence="1" id="KW-1133">Transmembrane helix</keyword>
<reference evidence="3" key="1">
    <citation type="journal article" date="2019" name="Int. J. Syst. Evol. Microbiol.">
        <title>The Global Catalogue of Microorganisms (GCM) 10K type strain sequencing project: providing services to taxonomists for standard genome sequencing and annotation.</title>
        <authorList>
            <consortium name="The Broad Institute Genomics Platform"/>
            <consortium name="The Broad Institute Genome Sequencing Center for Infectious Disease"/>
            <person name="Wu L."/>
            <person name="Ma J."/>
        </authorList>
    </citation>
    <scope>NUCLEOTIDE SEQUENCE [LARGE SCALE GENOMIC DNA]</scope>
    <source>
        <strain evidence="3">CCUG 55585</strain>
    </source>
</reference>
<name>A0ABW2Y9P8_9GAMM</name>
<evidence type="ECO:0000313" key="3">
    <source>
        <dbReference type="Proteomes" id="UP001597110"/>
    </source>
</evidence>
<keyword evidence="1" id="KW-0812">Transmembrane</keyword>
<feature type="transmembrane region" description="Helical" evidence="1">
    <location>
        <begin position="41"/>
        <end position="61"/>
    </location>
</feature>
<evidence type="ECO:0000313" key="2">
    <source>
        <dbReference type="EMBL" id="MFD0724833.1"/>
    </source>
</evidence>
<organism evidence="2 3">
    <name type="scientific">Lysobacter brunescens</name>
    <dbReference type="NCBI Taxonomy" id="262323"/>
    <lineage>
        <taxon>Bacteria</taxon>
        <taxon>Pseudomonadati</taxon>
        <taxon>Pseudomonadota</taxon>
        <taxon>Gammaproteobacteria</taxon>
        <taxon>Lysobacterales</taxon>
        <taxon>Lysobacteraceae</taxon>
        <taxon>Lysobacter</taxon>
    </lineage>
</organism>
<comment type="caution">
    <text evidence="2">The sequence shown here is derived from an EMBL/GenBank/DDBJ whole genome shotgun (WGS) entry which is preliminary data.</text>
</comment>
<sequence>MDSISTILFTLTAYLPDLIGLGIALIMLLGSAKPGRERRNAVVGITIMAISTLARMGLTFYQNSIFSSGAATSDVASMLNLFMAVHTALNLITIAGLLMVVWALCRATRAVDAR</sequence>
<proteinExistence type="predicted"/>